<organism evidence="3 4">
    <name type="scientific">Natranaerobius thermophilus (strain ATCC BAA-1301 / DSM 18059 / JW/NM-WN-LF)</name>
    <dbReference type="NCBI Taxonomy" id="457570"/>
    <lineage>
        <taxon>Bacteria</taxon>
        <taxon>Bacillati</taxon>
        <taxon>Bacillota</taxon>
        <taxon>Clostridia</taxon>
        <taxon>Natranaerobiales</taxon>
        <taxon>Natranaerobiaceae</taxon>
        <taxon>Natranaerobius</taxon>
    </lineage>
</organism>
<dbReference type="Pfam" id="PF14398">
    <property type="entry name" value="ATPgrasp_YheCD"/>
    <property type="match status" value="1"/>
</dbReference>
<dbReference type="Gene3D" id="3.30.1490.20">
    <property type="entry name" value="ATP-grasp fold, A domain"/>
    <property type="match status" value="1"/>
</dbReference>
<evidence type="ECO:0000256" key="1">
    <source>
        <dbReference type="PROSITE-ProRule" id="PRU00409"/>
    </source>
</evidence>
<feature type="domain" description="ATP-grasp" evidence="2">
    <location>
        <begin position="113"/>
        <end position="340"/>
    </location>
</feature>
<dbReference type="OrthoDB" id="1809801at2"/>
<dbReference type="GO" id="GO:0005737">
    <property type="term" value="C:cytoplasm"/>
    <property type="evidence" value="ECO:0007669"/>
    <property type="project" value="TreeGrafter"/>
</dbReference>
<dbReference type="GO" id="GO:0046872">
    <property type="term" value="F:metal ion binding"/>
    <property type="evidence" value="ECO:0007669"/>
    <property type="project" value="InterPro"/>
</dbReference>
<evidence type="ECO:0000313" key="4">
    <source>
        <dbReference type="Proteomes" id="UP000001683"/>
    </source>
</evidence>
<dbReference type="STRING" id="457570.Nther_2226"/>
<keyword evidence="1" id="KW-0547">Nucleotide-binding</keyword>
<reference evidence="3 4" key="2">
    <citation type="journal article" date="2011" name="J. Bacteriol.">
        <title>Complete genome sequence of the anaerobic, halophilic alkalithermophile Natranaerobius thermophilus JW/NM-WN-LF.</title>
        <authorList>
            <person name="Zhao B."/>
            <person name="Mesbah N.M."/>
            <person name="Dalin E."/>
            <person name="Goodwin L."/>
            <person name="Nolan M."/>
            <person name="Pitluck S."/>
            <person name="Chertkov O."/>
            <person name="Brettin T.S."/>
            <person name="Han J."/>
            <person name="Larimer F.W."/>
            <person name="Land M.L."/>
            <person name="Hauser L."/>
            <person name="Kyrpides N."/>
            <person name="Wiegel J."/>
        </authorList>
    </citation>
    <scope>NUCLEOTIDE SEQUENCE [LARGE SCALE GENOMIC DNA]</scope>
    <source>
        <strain evidence="4">ATCC BAA-1301 / DSM 18059 / JW/NM-WN-LF</strain>
    </source>
</reference>
<dbReference type="InterPro" id="IPR011761">
    <property type="entry name" value="ATP-grasp"/>
</dbReference>
<dbReference type="Pfam" id="PF26154">
    <property type="entry name" value="DUF8042"/>
    <property type="match status" value="1"/>
</dbReference>
<dbReference type="AlphaFoldDB" id="B2A820"/>
<reference evidence="3 4" key="1">
    <citation type="submission" date="2008-04" db="EMBL/GenBank/DDBJ databases">
        <title>Complete sequence of chromosome of Natranaerobius thermophilus JW/NM-WN-LF.</title>
        <authorList>
            <consortium name="US DOE Joint Genome Institute"/>
            <person name="Copeland A."/>
            <person name="Lucas S."/>
            <person name="Lapidus A."/>
            <person name="Glavina del Rio T."/>
            <person name="Dalin E."/>
            <person name="Tice H."/>
            <person name="Bruce D."/>
            <person name="Goodwin L."/>
            <person name="Pitluck S."/>
            <person name="Chertkov O."/>
            <person name="Brettin T."/>
            <person name="Detter J.C."/>
            <person name="Han C."/>
            <person name="Kuske C.R."/>
            <person name="Schmutz J."/>
            <person name="Larimer F."/>
            <person name="Land M."/>
            <person name="Hauser L."/>
            <person name="Kyrpides N."/>
            <person name="Lykidis A."/>
            <person name="Mesbah N.M."/>
            <person name="Wiegel J."/>
        </authorList>
    </citation>
    <scope>NUCLEOTIDE SEQUENCE [LARGE SCALE GENOMIC DNA]</scope>
    <source>
        <strain evidence="4">ATCC BAA-1301 / DSM 18059 / JW/NM-WN-LF</strain>
    </source>
</reference>
<dbReference type="PANTHER" id="PTHR21621:SF0">
    <property type="entry name" value="BETA-CITRYLGLUTAMATE SYNTHASE B-RELATED"/>
    <property type="match status" value="1"/>
</dbReference>
<dbReference type="RefSeq" id="WP_012448644.1">
    <property type="nucleotide sequence ID" value="NC_010718.1"/>
</dbReference>
<dbReference type="PROSITE" id="PS50975">
    <property type="entry name" value="ATP_GRASP"/>
    <property type="match status" value="1"/>
</dbReference>
<proteinExistence type="predicted"/>
<keyword evidence="4" id="KW-1185">Reference proteome</keyword>
<dbReference type="PANTHER" id="PTHR21621">
    <property type="entry name" value="RIBOSOMAL PROTEIN S6 MODIFICATION PROTEIN"/>
    <property type="match status" value="1"/>
</dbReference>
<dbReference type="eggNOG" id="COG0189">
    <property type="taxonomic scope" value="Bacteria"/>
</dbReference>
<protein>
    <recommendedName>
        <fullName evidence="2">ATP-grasp domain-containing protein</fullName>
    </recommendedName>
</protein>
<gene>
    <name evidence="3" type="ordered locus">Nther_2226</name>
</gene>
<sequence>MLIGIYHGKKSPFDVQRYEILYTLTARAKMEGDEIIIFDNSGVDLENETICGHVRKDGIWIKEKTLFPEVIINVSPPSAKDRTEIEKSLRKKIPFTKNLIHDKLGFYVLMNKTGKYTKYLIPTKKVDSIKTIEEFINNYQTVIIKPSKGRQGKGVIYIEKKKDHYLLIKDQGKKHLHKKEFIKFANKLIAKKYLVQKYVYCRTEEGFPFDFRIVTQRDGKGNWVLATSYARIGKDRSLVTANISRGGMVANFKHTLIKELGLKKADKYEEYIQQLALNISKHVNKLYKHEIDELGVDIAVDNNENIWLFEVNTGPSNSTIQWETTPNKLAYAKYLAYLNRINKLKKVDKIISNIVKGLVQIEDDLENGNLEKAVNLTPSLLKGFSSIDRTIMSFTTEPNTNIYDSTNKIREGFSNLVYAYENSNLANAKETVDYQLVPNFQELSSKIQEILRENEHC</sequence>
<dbReference type="Gene3D" id="3.30.470.20">
    <property type="entry name" value="ATP-grasp fold, B domain"/>
    <property type="match status" value="1"/>
</dbReference>
<dbReference type="KEGG" id="nth:Nther_2226"/>
<accession>B2A820</accession>
<dbReference type="InterPro" id="IPR058355">
    <property type="entry name" value="DUF8042"/>
</dbReference>
<dbReference type="GO" id="GO:0016879">
    <property type="term" value="F:ligase activity, forming carbon-nitrogen bonds"/>
    <property type="evidence" value="ECO:0007669"/>
    <property type="project" value="TreeGrafter"/>
</dbReference>
<dbReference type="HOGENOM" id="CLU_044334_1_0_9"/>
<evidence type="ECO:0000259" key="2">
    <source>
        <dbReference type="PROSITE" id="PS50975"/>
    </source>
</evidence>
<dbReference type="InterPro" id="IPR026838">
    <property type="entry name" value="YheC/D"/>
</dbReference>
<dbReference type="EMBL" id="CP001034">
    <property type="protein sequence ID" value="ACB85792.1"/>
    <property type="molecule type" value="Genomic_DNA"/>
</dbReference>
<dbReference type="InterPro" id="IPR013815">
    <property type="entry name" value="ATP_grasp_subdomain_1"/>
</dbReference>
<dbReference type="InParanoid" id="B2A820"/>
<keyword evidence="1" id="KW-0067">ATP-binding</keyword>
<evidence type="ECO:0000313" key="3">
    <source>
        <dbReference type="EMBL" id="ACB85792.1"/>
    </source>
</evidence>
<dbReference type="Proteomes" id="UP000001683">
    <property type="component" value="Chromosome"/>
</dbReference>
<dbReference type="SUPFAM" id="SSF56059">
    <property type="entry name" value="Glutathione synthetase ATP-binding domain-like"/>
    <property type="match status" value="1"/>
</dbReference>
<name>B2A820_NATTJ</name>
<dbReference type="GO" id="GO:0005524">
    <property type="term" value="F:ATP binding"/>
    <property type="evidence" value="ECO:0007669"/>
    <property type="project" value="UniProtKB-UniRule"/>
</dbReference>